<dbReference type="SUPFAM" id="SSF56219">
    <property type="entry name" value="DNase I-like"/>
    <property type="match status" value="1"/>
</dbReference>
<accession>A0A9J7GAC5</accession>
<dbReference type="AlphaFoldDB" id="A0A9J7GAC5"/>
<dbReference type="GO" id="GO:0003677">
    <property type="term" value="F:DNA binding"/>
    <property type="evidence" value="ECO:0007669"/>
    <property type="project" value="TreeGrafter"/>
</dbReference>
<dbReference type="PANTHER" id="PTHR11371">
    <property type="entry name" value="DEOXYRIBONUCLEASE"/>
    <property type="match status" value="1"/>
</dbReference>
<keyword evidence="11 16" id="KW-1015">Disulfide bond</keyword>
<feature type="active site" evidence="15">
    <location>
        <position position="195"/>
    </location>
</feature>
<evidence type="ECO:0000256" key="16">
    <source>
        <dbReference type="PIRSR" id="PIRSR000988-2"/>
    </source>
</evidence>
<dbReference type="PANTHER" id="PTHR11371:SF29">
    <property type="entry name" value="DEOXYRIBONUCLEASE-1-LIKE 2"/>
    <property type="match status" value="1"/>
</dbReference>
<name>A0A9J7GAC5_CRIGR</name>
<comment type="similarity">
    <text evidence="4">Belongs to the DNase I family.</text>
</comment>
<dbReference type="PRINTS" id="PR00130">
    <property type="entry name" value="DNASEI"/>
</dbReference>
<evidence type="ECO:0000256" key="1">
    <source>
        <dbReference type="ARBA" id="ARBA00001913"/>
    </source>
</evidence>
<evidence type="ECO:0000256" key="4">
    <source>
        <dbReference type="ARBA" id="ARBA00007359"/>
    </source>
</evidence>
<feature type="domain" description="Endonuclease/exonuclease/phosphatase" evidence="18">
    <location>
        <begin position="57"/>
        <end position="313"/>
    </location>
</feature>
<sequence>MPDLVGYLYAMNWYGFVLFLGHSCPQAFCFAMGWPRSLLAALWALWAMEATALRLGAFNIQSFGDNKVSDPDCGSVIAQILAGYDIVLVQEVRDPDLSAVSLLMEQINRESKHEYSFVSSKPLGRDQYKEMYLFVYRKDAVSVISTYQYPDPEDAFSREPFVVKFSAPSSGELSLLALTLLPSTAAKELVLIPLHAAPHQAVAEIDALYDVYLDVIDKWNTDDMVFLGDFNADCKYVKAQDWVSIRLRSSEVFKWLIPDSADTTVGNSDCAYDRIVVSGAHLPKSLKAQSASVHNFQEEFGLDQTQALAISDHFPVEVTFKSH</sequence>
<gene>
    <name evidence="20" type="primary">LOC100769895</name>
</gene>
<comment type="cofactor">
    <cofactor evidence="2">
        <name>Mg(2+)</name>
        <dbReference type="ChEBI" id="CHEBI:18420"/>
    </cofactor>
</comment>
<dbReference type="GO" id="GO:0006308">
    <property type="term" value="P:DNA catabolic process"/>
    <property type="evidence" value="ECO:0007669"/>
    <property type="project" value="InterPro"/>
</dbReference>
<dbReference type="PROSITE" id="PS00918">
    <property type="entry name" value="DNASE_I_2"/>
    <property type="match status" value="1"/>
</dbReference>
<keyword evidence="8" id="KW-0255">Endonuclease</keyword>
<dbReference type="PROSITE" id="PS00919">
    <property type="entry name" value="DNASE_I_1"/>
    <property type="match status" value="1"/>
</dbReference>
<protein>
    <recommendedName>
        <fullName evidence="13">Deoxyribonuclease-1-like 2</fullName>
    </recommendedName>
    <alternativeName>
        <fullName evidence="14">Deoxyribonuclease I-like 2</fullName>
    </alternativeName>
</protein>
<dbReference type="FunFam" id="3.60.10.10:FF:000047">
    <property type="entry name" value="Deoxyribonuclease"/>
    <property type="match status" value="1"/>
</dbReference>
<feature type="active site" evidence="15">
    <location>
        <position position="130"/>
    </location>
</feature>
<keyword evidence="17" id="KW-0472">Membrane</keyword>
<dbReference type="InterPro" id="IPR033125">
    <property type="entry name" value="DNASE_I_2"/>
</dbReference>
<evidence type="ECO:0000256" key="6">
    <source>
        <dbReference type="ARBA" id="ARBA00022722"/>
    </source>
</evidence>
<dbReference type="OrthoDB" id="10061407at2759"/>
<keyword evidence="5" id="KW-0964">Secreted</keyword>
<reference evidence="19" key="1">
    <citation type="journal article" date="2018" name="Biotechnol. Bioeng.">
        <title>A reference genome of the Chinese hamster based on a hybrid assembly strategy.</title>
        <authorList>
            <person name="Rupp O."/>
            <person name="MacDonald M.L."/>
            <person name="Li S."/>
            <person name="Dhiman H."/>
            <person name="Polson S."/>
            <person name="Griep S."/>
            <person name="Heffner K."/>
            <person name="Hernandez I."/>
            <person name="Brinkrolf K."/>
            <person name="Jadhav V."/>
            <person name="Samoudi M."/>
            <person name="Hao H."/>
            <person name="Kingham B."/>
            <person name="Goesmann A."/>
            <person name="Betenbaugh M.J."/>
            <person name="Lewis N.E."/>
            <person name="Borth N."/>
            <person name="Lee K.H."/>
        </authorList>
    </citation>
    <scope>NUCLEOTIDE SEQUENCE [LARGE SCALE GENOMIC DNA]</scope>
    <source>
        <strain evidence="19">17A/GY</strain>
    </source>
</reference>
<evidence type="ECO:0000256" key="13">
    <source>
        <dbReference type="ARBA" id="ARBA00070953"/>
    </source>
</evidence>
<evidence type="ECO:0000256" key="10">
    <source>
        <dbReference type="ARBA" id="ARBA00022837"/>
    </source>
</evidence>
<dbReference type="GO" id="GO:0004530">
    <property type="term" value="F:deoxyribonuclease I activity"/>
    <property type="evidence" value="ECO:0007669"/>
    <property type="project" value="TreeGrafter"/>
</dbReference>
<evidence type="ECO:0000256" key="11">
    <source>
        <dbReference type="ARBA" id="ARBA00023157"/>
    </source>
</evidence>
<dbReference type="Gene3D" id="3.60.10.10">
    <property type="entry name" value="Endonuclease/exonuclease/phosphatase"/>
    <property type="match status" value="1"/>
</dbReference>
<dbReference type="PIRSF" id="PIRSF000988">
    <property type="entry name" value="DNase_I_euk"/>
    <property type="match status" value="1"/>
</dbReference>
<keyword evidence="17" id="KW-1133">Transmembrane helix</keyword>
<reference evidence="19" key="2">
    <citation type="journal article" date="2020" name="Biotechnol. Bioeng.">
        <title>Chromosome-scale scaffolds for the Chinese hamster reference genome assembly to facilitate the study of the CHO epigenome.</title>
        <authorList>
            <person name="Hilliard W."/>
            <person name="MacDonald M."/>
            <person name="Lee K.H."/>
        </authorList>
    </citation>
    <scope>NUCLEOTIDE SEQUENCE [LARGE SCALE GENOMIC DNA]</scope>
    <source>
        <strain evidence="19">17A/GY</strain>
    </source>
</reference>
<evidence type="ECO:0000256" key="7">
    <source>
        <dbReference type="ARBA" id="ARBA00022729"/>
    </source>
</evidence>
<dbReference type="InterPro" id="IPR036691">
    <property type="entry name" value="Endo/exonu/phosph_ase_sf"/>
</dbReference>
<keyword evidence="9" id="KW-0378">Hydrolase</keyword>
<keyword evidence="6" id="KW-0540">Nuclease</keyword>
<comment type="cofactor">
    <cofactor evidence="1">
        <name>Ca(2+)</name>
        <dbReference type="ChEBI" id="CHEBI:29108"/>
    </cofactor>
</comment>
<evidence type="ECO:0000256" key="9">
    <source>
        <dbReference type="ARBA" id="ARBA00022801"/>
    </source>
</evidence>
<feature type="transmembrane region" description="Helical" evidence="17">
    <location>
        <begin position="12"/>
        <end position="31"/>
    </location>
</feature>
<evidence type="ECO:0000256" key="3">
    <source>
        <dbReference type="ARBA" id="ARBA00004613"/>
    </source>
</evidence>
<keyword evidence="7" id="KW-0732">Signal</keyword>
<dbReference type="CDD" id="cd10282">
    <property type="entry name" value="DNase1"/>
    <property type="match status" value="1"/>
</dbReference>
<keyword evidence="17" id="KW-0812">Transmembrane</keyword>
<comment type="subcellular location">
    <subcellularLocation>
        <location evidence="3">Secreted</location>
    </subcellularLocation>
</comment>
<dbReference type="GO" id="GO:0005634">
    <property type="term" value="C:nucleus"/>
    <property type="evidence" value="ECO:0007669"/>
    <property type="project" value="TreeGrafter"/>
</dbReference>
<dbReference type="SMART" id="SM00476">
    <property type="entry name" value="DNaseIc"/>
    <property type="match status" value="1"/>
</dbReference>
<keyword evidence="19" id="KW-1185">Reference proteome</keyword>
<evidence type="ECO:0000256" key="2">
    <source>
        <dbReference type="ARBA" id="ARBA00001946"/>
    </source>
</evidence>
<organism evidence="19 20">
    <name type="scientific">Cricetulus griseus</name>
    <name type="common">Chinese hamster</name>
    <name type="synonym">Cricetulus barabensis griseus</name>
    <dbReference type="NCBI Taxonomy" id="10029"/>
    <lineage>
        <taxon>Eukaryota</taxon>
        <taxon>Metazoa</taxon>
        <taxon>Chordata</taxon>
        <taxon>Craniata</taxon>
        <taxon>Vertebrata</taxon>
        <taxon>Euteleostomi</taxon>
        <taxon>Mammalia</taxon>
        <taxon>Eutheria</taxon>
        <taxon>Euarchontoglires</taxon>
        <taxon>Glires</taxon>
        <taxon>Rodentia</taxon>
        <taxon>Myomorpha</taxon>
        <taxon>Muroidea</taxon>
        <taxon>Cricetidae</taxon>
        <taxon>Cricetinae</taxon>
        <taxon>Cricetulus</taxon>
    </lineage>
</organism>
<feature type="disulfide bond" description="Essential for enzymatic activity" evidence="16">
    <location>
        <begin position="234"/>
        <end position="270"/>
    </location>
</feature>
<dbReference type="InterPro" id="IPR016202">
    <property type="entry name" value="DNase_I"/>
</dbReference>
<dbReference type="Pfam" id="PF03372">
    <property type="entry name" value="Exo_endo_phos"/>
    <property type="match status" value="1"/>
</dbReference>
<evidence type="ECO:0000313" key="19">
    <source>
        <dbReference type="Proteomes" id="UP001108280"/>
    </source>
</evidence>
<evidence type="ECO:0000256" key="5">
    <source>
        <dbReference type="ARBA" id="ARBA00022525"/>
    </source>
</evidence>
<comment type="function">
    <text evidence="12">Divalent cation-dependent acid DNA endonuclease involved in the breakdown of the nucleus during corneocyte formation of epidermal keratinocytes. May play an immune role by eliminating harmful DNA released into the extracellular environment by damaged epidermal cells.</text>
</comment>
<proteinExistence type="inferred from homology"/>
<dbReference type="Proteomes" id="UP001108280">
    <property type="component" value="Chromosome 7"/>
</dbReference>
<dbReference type="GO" id="GO:0005576">
    <property type="term" value="C:extracellular region"/>
    <property type="evidence" value="ECO:0007669"/>
    <property type="project" value="UniProtKB-SubCell"/>
</dbReference>
<evidence type="ECO:0000256" key="8">
    <source>
        <dbReference type="ARBA" id="ARBA00022759"/>
    </source>
</evidence>
<evidence type="ECO:0000259" key="18">
    <source>
        <dbReference type="Pfam" id="PF03372"/>
    </source>
</evidence>
<evidence type="ECO:0000256" key="12">
    <source>
        <dbReference type="ARBA" id="ARBA00054941"/>
    </source>
</evidence>
<keyword evidence="10" id="KW-0106">Calcium</keyword>
<evidence type="ECO:0000313" key="20">
    <source>
        <dbReference type="RefSeq" id="XP_027280726.1"/>
    </source>
</evidence>
<evidence type="ECO:0000256" key="17">
    <source>
        <dbReference type="SAM" id="Phobius"/>
    </source>
</evidence>
<reference evidence="20" key="3">
    <citation type="submission" date="2025-08" db="UniProtKB">
        <authorList>
            <consortium name="RefSeq"/>
        </authorList>
    </citation>
    <scope>IDENTIFICATION</scope>
    <source>
        <strain evidence="20">17A/GY</strain>
        <tissue evidence="20">Liver</tissue>
    </source>
</reference>
<dbReference type="InterPro" id="IPR018057">
    <property type="entry name" value="Deoxyribonuclease-1_AS"/>
</dbReference>
<dbReference type="GeneID" id="100769895"/>
<evidence type="ECO:0000256" key="14">
    <source>
        <dbReference type="ARBA" id="ARBA00076750"/>
    </source>
</evidence>
<evidence type="ECO:0000256" key="15">
    <source>
        <dbReference type="PIRSR" id="PIRSR000988-1"/>
    </source>
</evidence>
<dbReference type="RefSeq" id="XP_027280726.1">
    <property type="nucleotide sequence ID" value="XM_027424925.2"/>
</dbReference>
<dbReference type="InterPro" id="IPR005135">
    <property type="entry name" value="Endo/exonuclease/phosphatase"/>
</dbReference>